<reference evidence="4 5" key="1">
    <citation type="submission" date="2023-07" db="EMBL/GenBank/DDBJ databases">
        <title>Novel species in genus Planococcus.</title>
        <authorList>
            <person name="Ning S."/>
        </authorList>
    </citation>
    <scope>NUCLEOTIDE SEQUENCE [LARGE SCALE GENOMIC DNA]</scope>
    <source>
        <strain evidence="4 5">N017</strain>
    </source>
</reference>
<dbReference type="SUPFAM" id="SSF56645">
    <property type="entry name" value="Acyl-CoA dehydrogenase NM domain-like"/>
    <property type="match status" value="1"/>
</dbReference>
<evidence type="ECO:0000259" key="3">
    <source>
        <dbReference type="Pfam" id="PF08028"/>
    </source>
</evidence>
<keyword evidence="5" id="KW-1185">Reference proteome</keyword>
<dbReference type="PANTHER" id="PTHR43884">
    <property type="entry name" value="ACYL-COA DEHYDROGENASE"/>
    <property type="match status" value="1"/>
</dbReference>
<dbReference type="Pfam" id="PF02771">
    <property type="entry name" value="Acyl-CoA_dh_N"/>
    <property type="match status" value="1"/>
</dbReference>
<dbReference type="PANTHER" id="PTHR43884:SF12">
    <property type="entry name" value="ISOVALERYL-COA DEHYDROGENASE, MITOCHONDRIAL-RELATED"/>
    <property type="match status" value="1"/>
</dbReference>
<dbReference type="EMBL" id="JAUJWU010000005">
    <property type="protein sequence ID" value="MDN7247171.1"/>
    <property type="molecule type" value="Genomic_DNA"/>
</dbReference>
<sequence length="402" mass="43940">MINKQLVIESTNFEGLLEKAEALIPNLRERISEVESLRSIPQSTIDELTEAGLLTLLTPKKYGGHELNFRQYLDIVSKIGKGCGSTAWVVTLINVAKWIVSVNFTEEVHDVVFKDNAIANVCGVFEARKCEVEKVEGGYLIKEGMWGFASGSNHSDYFFLGFPQVNENGEVEGLRAALIPRKDVNVLDDWHTISMRGTGSNSITVKNVFVPENWTTSLSNAVVGQYPAVHLQDQALYNSAFVPVAALVLLAPGLGLSAAAKEVFLEKLPNRKIQYTSHNSQAEAGITHLQLAEAVMKMETASLLAYRVADEIDKWAAAGKFMDFDGRVQARVDCAYANRLNCEAVDIIFSLAGGSAISQSNLLSIIMKDSKTPPQHGLIVPTTGLELYGRILAGQEPNTLLI</sequence>
<dbReference type="RefSeq" id="WP_301857466.1">
    <property type="nucleotide sequence ID" value="NZ_JAUJWU010000005.1"/>
</dbReference>
<dbReference type="Pfam" id="PF08028">
    <property type="entry name" value="Acyl-CoA_dh_2"/>
    <property type="match status" value="1"/>
</dbReference>
<comment type="caution">
    <text evidence="4">The sequence shown here is derived from an EMBL/GenBank/DDBJ whole genome shotgun (WGS) entry which is preliminary data.</text>
</comment>
<dbReference type="Gene3D" id="1.10.540.10">
    <property type="entry name" value="Acyl-CoA dehydrogenase/oxidase, N-terminal domain"/>
    <property type="match status" value="1"/>
</dbReference>
<gene>
    <name evidence="4" type="ORF">QWY13_16950</name>
</gene>
<dbReference type="InterPro" id="IPR037069">
    <property type="entry name" value="AcylCoA_DH/ox_N_sf"/>
</dbReference>
<proteinExistence type="predicted"/>
<dbReference type="PIRSF" id="PIRSF016578">
    <property type="entry name" value="HsaA"/>
    <property type="match status" value="1"/>
</dbReference>
<dbReference type="Gene3D" id="2.40.110.10">
    <property type="entry name" value="Butyryl-CoA Dehydrogenase, subunit A, domain 2"/>
    <property type="match status" value="1"/>
</dbReference>
<dbReference type="Gene3D" id="1.20.140.10">
    <property type="entry name" value="Butyryl-CoA Dehydrogenase, subunit A, domain 3"/>
    <property type="match status" value="1"/>
</dbReference>
<organism evidence="4 5">
    <name type="scientific">Planococcus shenhongbingii</name>
    <dbReference type="NCBI Taxonomy" id="3058398"/>
    <lineage>
        <taxon>Bacteria</taxon>
        <taxon>Bacillati</taxon>
        <taxon>Bacillota</taxon>
        <taxon>Bacilli</taxon>
        <taxon>Bacillales</taxon>
        <taxon>Caryophanaceae</taxon>
        <taxon>Planococcus</taxon>
    </lineage>
</organism>
<protein>
    <submittedName>
        <fullName evidence="4">Acyl-CoA dehydrogenase family protein</fullName>
    </submittedName>
</protein>
<dbReference type="SUPFAM" id="SSF47203">
    <property type="entry name" value="Acyl-CoA dehydrogenase C-terminal domain-like"/>
    <property type="match status" value="1"/>
</dbReference>
<evidence type="ECO:0000313" key="4">
    <source>
        <dbReference type="EMBL" id="MDN7247171.1"/>
    </source>
</evidence>
<dbReference type="InterPro" id="IPR013786">
    <property type="entry name" value="AcylCoA_DH/ox_N"/>
</dbReference>
<feature type="domain" description="Acyl-CoA dehydrogenase/oxidase N-terminal" evidence="2">
    <location>
        <begin position="28"/>
        <end position="98"/>
    </location>
</feature>
<dbReference type="InterPro" id="IPR046373">
    <property type="entry name" value="Acyl-CoA_Oxase/DH_mid-dom_sf"/>
</dbReference>
<dbReference type="InterPro" id="IPR009100">
    <property type="entry name" value="AcylCoA_DH/oxidase_NM_dom_sf"/>
</dbReference>
<name>A0ABT8NGZ3_9BACL</name>
<accession>A0ABT8NGZ3</accession>
<evidence type="ECO:0000313" key="5">
    <source>
        <dbReference type="Proteomes" id="UP001172142"/>
    </source>
</evidence>
<keyword evidence="1" id="KW-0560">Oxidoreductase</keyword>
<dbReference type="Proteomes" id="UP001172142">
    <property type="component" value="Unassembled WGS sequence"/>
</dbReference>
<dbReference type="InterPro" id="IPR013107">
    <property type="entry name" value="Acyl-CoA_DH_C"/>
</dbReference>
<dbReference type="InterPro" id="IPR036250">
    <property type="entry name" value="AcylCo_DH-like_C"/>
</dbReference>
<feature type="domain" description="Acyl-CoA dehydrogenase C-terminal" evidence="3">
    <location>
        <begin position="248"/>
        <end position="376"/>
    </location>
</feature>
<evidence type="ECO:0000259" key="2">
    <source>
        <dbReference type="Pfam" id="PF02771"/>
    </source>
</evidence>
<evidence type="ECO:0000256" key="1">
    <source>
        <dbReference type="ARBA" id="ARBA00023002"/>
    </source>
</evidence>